<evidence type="ECO:0000313" key="2">
    <source>
        <dbReference type="Proteomes" id="UP000199665"/>
    </source>
</evidence>
<dbReference type="EMBL" id="FNRV01000001">
    <property type="protein sequence ID" value="SED33354.1"/>
    <property type="molecule type" value="Genomic_DNA"/>
</dbReference>
<accession>A0ABY0YCH1</accession>
<organism evidence="1 2">
    <name type="scientific">Pseudomonas mohnii</name>
    <dbReference type="NCBI Taxonomy" id="395600"/>
    <lineage>
        <taxon>Bacteria</taxon>
        <taxon>Pseudomonadati</taxon>
        <taxon>Pseudomonadota</taxon>
        <taxon>Gammaproteobacteria</taxon>
        <taxon>Pseudomonadales</taxon>
        <taxon>Pseudomonadaceae</taxon>
        <taxon>Pseudomonas</taxon>
    </lineage>
</organism>
<proteinExistence type="predicted"/>
<evidence type="ECO:0008006" key="3">
    <source>
        <dbReference type="Google" id="ProtNLM"/>
    </source>
</evidence>
<name>A0ABY0YCH1_9PSED</name>
<keyword evidence="2" id="KW-1185">Reference proteome</keyword>
<evidence type="ECO:0000313" key="1">
    <source>
        <dbReference type="EMBL" id="SED33354.1"/>
    </source>
</evidence>
<dbReference type="RefSeq" id="WP_090467957.1">
    <property type="nucleotide sequence ID" value="NZ_FNRV01000001.1"/>
</dbReference>
<protein>
    <recommendedName>
        <fullName evidence="3">PE family protein</fullName>
    </recommendedName>
</protein>
<sequence length="125" mass="12220">MAVTAPTITPLPPAPLPTDAEAVFDAKAGVRLTAEEVMVVELNASFGWVATQVSAAEGYKNAAALSAQTATEQAAIASGAGGAAAEQVALAVTYANNAAASATAAESATGSIGNLALLHAVAYSF</sequence>
<dbReference type="Proteomes" id="UP000199665">
    <property type="component" value="Unassembled WGS sequence"/>
</dbReference>
<reference evidence="1 2" key="1">
    <citation type="submission" date="2016-10" db="EMBL/GenBank/DDBJ databases">
        <authorList>
            <person name="Varghese N."/>
            <person name="Submissions S."/>
        </authorList>
    </citation>
    <scope>NUCLEOTIDE SEQUENCE [LARGE SCALE GENOMIC DNA]</scope>
    <source>
        <strain evidence="1 2">DSM 18327</strain>
    </source>
</reference>
<comment type="caution">
    <text evidence="1">The sequence shown here is derived from an EMBL/GenBank/DDBJ whole genome shotgun (WGS) entry which is preliminary data.</text>
</comment>
<gene>
    <name evidence="1" type="ORF">SAMN05216205_4938</name>
</gene>